<evidence type="ECO:0000256" key="4">
    <source>
        <dbReference type="ARBA" id="ARBA00022989"/>
    </source>
</evidence>
<feature type="domain" description="Peroxin/Ferlin" evidence="6">
    <location>
        <begin position="343"/>
        <end position="402"/>
    </location>
</feature>
<feature type="domain" description="Ferlin A-domain" evidence="7">
    <location>
        <begin position="158"/>
        <end position="224"/>
    </location>
</feature>
<dbReference type="InterPro" id="IPR012560">
    <property type="entry name" value="Ferlin_A-domain"/>
</dbReference>
<dbReference type="InterPro" id="IPR012561">
    <property type="entry name" value="Ferlin_B-domain"/>
</dbReference>
<reference evidence="9" key="1">
    <citation type="submission" date="2016-06" db="UniProtKB">
        <authorList>
            <consortium name="WormBaseParasite"/>
        </authorList>
    </citation>
    <scope>IDENTIFICATION</scope>
</reference>
<dbReference type="PANTHER" id="PTHR12546:SF33">
    <property type="entry name" value="SPERM VESICLE FUSION PROTEIN FER-1"/>
    <property type="match status" value="1"/>
</dbReference>
<evidence type="ECO:0000259" key="8">
    <source>
        <dbReference type="SMART" id="SM01201"/>
    </source>
</evidence>
<dbReference type="WBParaSite" id="ECPE_0000888201-mRNA-1">
    <property type="protein sequence ID" value="ECPE_0000888201-mRNA-1"/>
    <property type="gene ID" value="ECPE_0000888201"/>
</dbReference>
<accession>A0A183APG9</accession>
<proteinExistence type="predicted"/>
<feature type="domain" description="Ferlin B-domain" evidence="8">
    <location>
        <begin position="251"/>
        <end position="328"/>
    </location>
</feature>
<evidence type="ECO:0000313" key="9">
    <source>
        <dbReference type="WBParaSite" id="ECPE_0000888201-mRNA-1"/>
    </source>
</evidence>
<keyword evidence="5" id="KW-0472">Membrane</keyword>
<evidence type="ECO:0000256" key="5">
    <source>
        <dbReference type="ARBA" id="ARBA00023136"/>
    </source>
</evidence>
<dbReference type="Pfam" id="PF08150">
    <property type="entry name" value="FerB"/>
    <property type="match status" value="1"/>
</dbReference>
<keyword evidence="3" id="KW-0677">Repeat</keyword>
<dbReference type="AlphaFoldDB" id="A0A183APG9"/>
<dbReference type="SMART" id="SM01201">
    <property type="entry name" value="FerB"/>
    <property type="match status" value="1"/>
</dbReference>
<dbReference type="PANTHER" id="PTHR12546">
    <property type="entry name" value="FER-1-LIKE"/>
    <property type="match status" value="1"/>
</dbReference>
<evidence type="ECO:0000259" key="6">
    <source>
        <dbReference type="SMART" id="SM00693"/>
    </source>
</evidence>
<name>A0A183APG9_9TREM</name>
<dbReference type="SMART" id="SM00693">
    <property type="entry name" value="DysFN"/>
    <property type="match status" value="1"/>
</dbReference>
<evidence type="ECO:0000259" key="7">
    <source>
        <dbReference type="SMART" id="SM01200"/>
    </source>
</evidence>
<protein>
    <submittedName>
        <fullName evidence="9">Myoferlin</fullName>
    </submittedName>
</protein>
<comment type="subcellular location">
    <subcellularLocation>
        <location evidence="1">Membrane</location>
    </subcellularLocation>
</comment>
<evidence type="ECO:0000256" key="2">
    <source>
        <dbReference type="ARBA" id="ARBA00022692"/>
    </source>
</evidence>
<sequence>LPTFGPCFVNLYGSPREYSDLPDRFDALNLGKGEGVAYRGRVLLELTTELLEDPVKNEVKPMEADVIARIRDSAIAFEVSIGNHGNKLDDSVAPCASTTPPTNPVYDGEAYNYLPWGDDKPCTVVDSQWEDISYRLCAINMLLKIADRLSRNIEKINVAVVAALIPEEQAQLAIASLDEFILDCTRPLPKWEPENSPETELDKQLRRVRERELKNLYDQAMKARETVVSVEEALTQLKAYRDVILNLAVEPQRSLPDIVIWMLSGNKRVAYHRIPAHEILFHANEEFRGRSCGIMQTINLKKPRLSTDDENGFWKIPAQIRVIFWLGLEKEQSNWREIFTEAKVQVVAETYENQASIMGKWVTTRPPLTRPAWSDNTGREELQKDSFRLPEGWQWDGDWFLNPERSLLYKKVSEWYYLPPPSN</sequence>
<dbReference type="InterPro" id="IPR037721">
    <property type="entry name" value="Ferlin"/>
</dbReference>
<dbReference type="GO" id="GO:0007009">
    <property type="term" value="P:plasma membrane organization"/>
    <property type="evidence" value="ECO:0007669"/>
    <property type="project" value="TreeGrafter"/>
</dbReference>
<dbReference type="InterPro" id="IPR006614">
    <property type="entry name" value="Peroxin/Ferlin"/>
</dbReference>
<organism evidence="9">
    <name type="scientific">Echinostoma caproni</name>
    <dbReference type="NCBI Taxonomy" id="27848"/>
    <lineage>
        <taxon>Eukaryota</taxon>
        <taxon>Metazoa</taxon>
        <taxon>Spiralia</taxon>
        <taxon>Lophotrochozoa</taxon>
        <taxon>Platyhelminthes</taxon>
        <taxon>Trematoda</taxon>
        <taxon>Digenea</taxon>
        <taxon>Plagiorchiida</taxon>
        <taxon>Echinostomata</taxon>
        <taxon>Echinostomatoidea</taxon>
        <taxon>Echinostomatidae</taxon>
        <taxon>Echinostoma</taxon>
    </lineage>
</organism>
<keyword evidence="2" id="KW-0812">Transmembrane</keyword>
<dbReference type="GO" id="GO:0061025">
    <property type="term" value="P:membrane fusion"/>
    <property type="evidence" value="ECO:0007669"/>
    <property type="project" value="TreeGrafter"/>
</dbReference>
<keyword evidence="4" id="KW-1133">Transmembrane helix</keyword>
<dbReference type="GO" id="GO:0016020">
    <property type="term" value="C:membrane"/>
    <property type="evidence" value="ECO:0007669"/>
    <property type="project" value="UniProtKB-SubCell"/>
</dbReference>
<dbReference type="SMART" id="SM01200">
    <property type="entry name" value="FerA"/>
    <property type="match status" value="1"/>
</dbReference>
<evidence type="ECO:0000256" key="1">
    <source>
        <dbReference type="ARBA" id="ARBA00004370"/>
    </source>
</evidence>
<evidence type="ECO:0000256" key="3">
    <source>
        <dbReference type="ARBA" id="ARBA00022737"/>
    </source>
</evidence>
<dbReference type="Pfam" id="PF08165">
    <property type="entry name" value="FerA"/>
    <property type="match status" value="1"/>
</dbReference>